<dbReference type="InterPro" id="IPR002347">
    <property type="entry name" value="SDR_fam"/>
</dbReference>
<accession>A0A7D6Z5A9</accession>
<organism evidence="3 4">
    <name type="scientific">Nocardia huaxiensis</name>
    <dbReference type="NCBI Taxonomy" id="2755382"/>
    <lineage>
        <taxon>Bacteria</taxon>
        <taxon>Bacillati</taxon>
        <taxon>Actinomycetota</taxon>
        <taxon>Actinomycetes</taxon>
        <taxon>Mycobacteriales</taxon>
        <taxon>Nocardiaceae</taxon>
        <taxon>Nocardia</taxon>
    </lineage>
</organism>
<gene>
    <name evidence="3" type="ORF">H0264_14770</name>
</gene>
<evidence type="ECO:0000313" key="4">
    <source>
        <dbReference type="Proteomes" id="UP000515512"/>
    </source>
</evidence>
<dbReference type="PRINTS" id="PR00080">
    <property type="entry name" value="SDRFAMILY"/>
</dbReference>
<dbReference type="InterPro" id="IPR057326">
    <property type="entry name" value="KR_dom"/>
</dbReference>
<dbReference type="SUPFAM" id="SSF51735">
    <property type="entry name" value="NAD(P)-binding Rossmann-fold domains"/>
    <property type="match status" value="1"/>
</dbReference>
<feature type="domain" description="Ketoreductase" evidence="2">
    <location>
        <begin position="6"/>
        <end position="196"/>
    </location>
</feature>
<protein>
    <submittedName>
        <fullName evidence="3">SDR family NAD(P)-dependent oxidoreductase</fullName>
    </submittedName>
</protein>
<keyword evidence="4" id="KW-1185">Reference proteome</keyword>
<dbReference type="Proteomes" id="UP000515512">
    <property type="component" value="Chromosome"/>
</dbReference>
<sequence>MSQTRGAVLITGASTGLGRETALRLADRGFLVLAGVRKDTDADDLRQADARIEPVILDVTASESIAVAHKVITERVGEAGLAGLVNNAGVCVAAPIELLSAEDLRAQLEVSLVGPAQLIRTFLPLLRIRDARAELRAPAGRIVNVASGVGRLATPYHGAYAAAQFGKIGLSDALRRELAPLSISVSIIEPGAVATPIWGKLGEGAERVLAAAPAEIADLYRDRFLAFVTANGQRAQASRTTPAAVADAVEHALTARTPRTRYPVGADSKAVAVATRLLPNRLLDLVMERTSPAVTAPKEVRA</sequence>
<dbReference type="GO" id="GO:0016491">
    <property type="term" value="F:oxidoreductase activity"/>
    <property type="evidence" value="ECO:0007669"/>
    <property type="project" value="TreeGrafter"/>
</dbReference>
<dbReference type="AlphaFoldDB" id="A0A7D6Z5A9"/>
<evidence type="ECO:0000313" key="3">
    <source>
        <dbReference type="EMBL" id="QLY33326.1"/>
    </source>
</evidence>
<name>A0A7D6Z5A9_9NOCA</name>
<reference evidence="3 4" key="1">
    <citation type="submission" date="2020-07" db="EMBL/GenBank/DDBJ databases">
        <authorList>
            <person name="Zhuang K."/>
            <person name="Ran Y."/>
        </authorList>
    </citation>
    <scope>NUCLEOTIDE SEQUENCE [LARGE SCALE GENOMIC DNA]</scope>
    <source>
        <strain evidence="3 4">WCH-YHL-001</strain>
    </source>
</reference>
<dbReference type="KEGG" id="nhu:H0264_14770"/>
<dbReference type="Gene3D" id="3.40.50.720">
    <property type="entry name" value="NAD(P)-binding Rossmann-like Domain"/>
    <property type="match status" value="1"/>
</dbReference>
<dbReference type="PANTHER" id="PTHR43313:SF1">
    <property type="entry name" value="3BETA-HYDROXYSTEROID DEHYDROGENASE DHS-16"/>
    <property type="match status" value="1"/>
</dbReference>
<evidence type="ECO:0000259" key="2">
    <source>
        <dbReference type="SMART" id="SM00822"/>
    </source>
</evidence>
<dbReference type="PRINTS" id="PR00081">
    <property type="entry name" value="GDHRDH"/>
</dbReference>
<evidence type="ECO:0000256" key="1">
    <source>
        <dbReference type="RuleBase" id="RU000363"/>
    </source>
</evidence>
<comment type="similarity">
    <text evidence="1">Belongs to the short-chain dehydrogenases/reductases (SDR) family.</text>
</comment>
<dbReference type="PANTHER" id="PTHR43313">
    <property type="entry name" value="SHORT-CHAIN DEHYDROGENASE/REDUCTASE FAMILY 9C"/>
    <property type="match status" value="1"/>
</dbReference>
<dbReference type="RefSeq" id="WP_181584490.1">
    <property type="nucleotide sequence ID" value="NZ_CP059399.1"/>
</dbReference>
<dbReference type="InterPro" id="IPR036291">
    <property type="entry name" value="NAD(P)-bd_dom_sf"/>
</dbReference>
<dbReference type="EMBL" id="CP059399">
    <property type="protein sequence ID" value="QLY33326.1"/>
    <property type="molecule type" value="Genomic_DNA"/>
</dbReference>
<proteinExistence type="inferred from homology"/>
<dbReference type="GO" id="GO:0008202">
    <property type="term" value="P:steroid metabolic process"/>
    <property type="evidence" value="ECO:0007669"/>
    <property type="project" value="TreeGrafter"/>
</dbReference>
<dbReference type="SMART" id="SM00822">
    <property type="entry name" value="PKS_KR"/>
    <property type="match status" value="1"/>
</dbReference>
<dbReference type="Pfam" id="PF00106">
    <property type="entry name" value="adh_short"/>
    <property type="match status" value="1"/>
</dbReference>